<dbReference type="Proteomes" id="UP001341840">
    <property type="component" value="Unassembled WGS sequence"/>
</dbReference>
<evidence type="ECO:0000313" key="2">
    <source>
        <dbReference type="EMBL" id="MED6112020.1"/>
    </source>
</evidence>
<dbReference type="EMBL" id="JASCZI010000478">
    <property type="protein sequence ID" value="MED6112020.1"/>
    <property type="molecule type" value="Genomic_DNA"/>
</dbReference>
<feature type="compositionally biased region" description="Basic and acidic residues" evidence="1">
    <location>
        <begin position="1"/>
        <end position="15"/>
    </location>
</feature>
<gene>
    <name evidence="2" type="ORF">PIB30_057817</name>
</gene>
<evidence type="ECO:0000256" key="1">
    <source>
        <dbReference type="SAM" id="MobiDB-lite"/>
    </source>
</evidence>
<accession>A0ABU6QK81</accession>
<keyword evidence="3" id="KW-1185">Reference proteome</keyword>
<feature type="region of interest" description="Disordered" evidence="1">
    <location>
        <begin position="1"/>
        <end position="41"/>
    </location>
</feature>
<proteinExistence type="predicted"/>
<protein>
    <submittedName>
        <fullName evidence="2">Uncharacterized protein</fullName>
    </submittedName>
</protein>
<reference evidence="2 3" key="1">
    <citation type="journal article" date="2023" name="Plants (Basel)">
        <title>Bridging the Gap: Combining Genomics and Transcriptomics Approaches to Understand Stylosanthes scabra, an Orphan Legume from the Brazilian Caatinga.</title>
        <authorList>
            <person name="Ferreira-Neto J.R.C."/>
            <person name="da Silva M.D."/>
            <person name="Binneck E."/>
            <person name="de Melo N.F."/>
            <person name="da Silva R.H."/>
            <person name="de Melo A.L.T.M."/>
            <person name="Pandolfi V."/>
            <person name="Bustamante F.O."/>
            <person name="Brasileiro-Vidal A.C."/>
            <person name="Benko-Iseppon A.M."/>
        </authorList>
    </citation>
    <scope>NUCLEOTIDE SEQUENCE [LARGE SCALE GENOMIC DNA]</scope>
    <source>
        <tissue evidence="2">Leaves</tissue>
    </source>
</reference>
<evidence type="ECO:0000313" key="3">
    <source>
        <dbReference type="Proteomes" id="UP001341840"/>
    </source>
</evidence>
<organism evidence="2 3">
    <name type="scientific">Stylosanthes scabra</name>
    <dbReference type="NCBI Taxonomy" id="79078"/>
    <lineage>
        <taxon>Eukaryota</taxon>
        <taxon>Viridiplantae</taxon>
        <taxon>Streptophyta</taxon>
        <taxon>Embryophyta</taxon>
        <taxon>Tracheophyta</taxon>
        <taxon>Spermatophyta</taxon>
        <taxon>Magnoliopsida</taxon>
        <taxon>eudicotyledons</taxon>
        <taxon>Gunneridae</taxon>
        <taxon>Pentapetalae</taxon>
        <taxon>rosids</taxon>
        <taxon>fabids</taxon>
        <taxon>Fabales</taxon>
        <taxon>Fabaceae</taxon>
        <taxon>Papilionoideae</taxon>
        <taxon>50 kb inversion clade</taxon>
        <taxon>dalbergioids sensu lato</taxon>
        <taxon>Dalbergieae</taxon>
        <taxon>Pterocarpus clade</taxon>
        <taxon>Stylosanthes</taxon>
    </lineage>
</organism>
<feature type="compositionally biased region" description="Acidic residues" evidence="1">
    <location>
        <begin position="16"/>
        <end position="41"/>
    </location>
</feature>
<comment type="caution">
    <text evidence="2">The sequence shown here is derived from an EMBL/GenBank/DDBJ whole genome shotgun (WGS) entry which is preliminary data.</text>
</comment>
<name>A0ABU6QK81_9FABA</name>
<sequence length="101" mass="11938">MDAETRSDTEKRPIDNEENEETDEIEEDAEESFTCDDENDDRIEEDNMTLQVWEDAGFIINEDEDVVLEKMTKKKKNKGKRRLKKTQIQDGLKLSKRLLML</sequence>
<feature type="non-terminal residue" evidence="2">
    <location>
        <position position="101"/>
    </location>
</feature>